<dbReference type="InterPro" id="IPR007110">
    <property type="entry name" value="Ig-like_dom"/>
</dbReference>
<dbReference type="PROSITE" id="PS50835">
    <property type="entry name" value="IG_LIKE"/>
    <property type="match status" value="3"/>
</dbReference>
<keyword evidence="5" id="KW-0325">Glycoprotein</keyword>
<feature type="non-terminal residue" evidence="9">
    <location>
        <position position="1"/>
    </location>
</feature>
<dbReference type="InterPro" id="IPR013783">
    <property type="entry name" value="Ig-like_fold"/>
</dbReference>
<dbReference type="SMART" id="SM00409">
    <property type="entry name" value="IG"/>
    <property type="match status" value="3"/>
</dbReference>
<dbReference type="AlphaFoldDB" id="A0A310SUI0"/>
<evidence type="ECO:0000259" key="8">
    <source>
        <dbReference type="PROSITE" id="PS50835"/>
    </source>
</evidence>
<keyword evidence="4" id="KW-1015">Disulfide bond</keyword>
<dbReference type="FunFam" id="3.80.10.10:FF:001360">
    <property type="entry name" value="Uncharacterized protein"/>
    <property type="match status" value="1"/>
</dbReference>
<evidence type="ECO:0000256" key="7">
    <source>
        <dbReference type="SAM" id="Phobius"/>
    </source>
</evidence>
<dbReference type="InterPro" id="IPR003599">
    <property type="entry name" value="Ig_sub"/>
</dbReference>
<evidence type="ECO:0000256" key="4">
    <source>
        <dbReference type="ARBA" id="ARBA00023157"/>
    </source>
</evidence>
<dbReference type="InterPro" id="IPR000483">
    <property type="entry name" value="Cys-rich_flank_reg_C"/>
</dbReference>
<feature type="domain" description="Ig-like" evidence="8">
    <location>
        <begin position="417"/>
        <end position="506"/>
    </location>
</feature>
<keyword evidence="7" id="KW-0812">Transmembrane</keyword>
<keyword evidence="2" id="KW-0732">Signal</keyword>
<organism evidence="9 10">
    <name type="scientific">Eufriesea mexicana</name>
    <dbReference type="NCBI Taxonomy" id="516756"/>
    <lineage>
        <taxon>Eukaryota</taxon>
        <taxon>Metazoa</taxon>
        <taxon>Ecdysozoa</taxon>
        <taxon>Arthropoda</taxon>
        <taxon>Hexapoda</taxon>
        <taxon>Insecta</taxon>
        <taxon>Pterygota</taxon>
        <taxon>Neoptera</taxon>
        <taxon>Endopterygota</taxon>
        <taxon>Hymenoptera</taxon>
        <taxon>Apocrita</taxon>
        <taxon>Aculeata</taxon>
        <taxon>Apoidea</taxon>
        <taxon>Anthophila</taxon>
        <taxon>Apidae</taxon>
        <taxon>Eufriesea</taxon>
    </lineage>
</organism>
<dbReference type="FunFam" id="3.80.10.10:FF:000023">
    <property type="entry name" value="Leucine rich repeats and immunoglobulin like domains 3"/>
    <property type="match status" value="1"/>
</dbReference>
<dbReference type="Gene3D" id="2.60.40.10">
    <property type="entry name" value="Immunoglobulins"/>
    <property type="match status" value="3"/>
</dbReference>
<dbReference type="Gene3D" id="3.80.10.10">
    <property type="entry name" value="Ribonuclease Inhibitor"/>
    <property type="match status" value="3"/>
</dbReference>
<keyword evidence="10" id="KW-1185">Reference proteome</keyword>
<dbReference type="PROSITE" id="PS51450">
    <property type="entry name" value="LRR"/>
    <property type="match status" value="5"/>
</dbReference>
<accession>A0A310SUI0</accession>
<dbReference type="InterPro" id="IPR003598">
    <property type="entry name" value="Ig_sub2"/>
</dbReference>
<dbReference type="InterPro" id="IPR036179">
    <property type="entry name" value="Ig-like_dom_sf"/>
</dbReference>
<sequence length="744" mass="83035">IENGSLDNLTSLEELRLNKNHLTQLKDLFTNLKKLRILELNRNELKTIQGLSLKGLTNLKELRLKRNKIETLDDGAFWPLENLTTLQLDFNMLTMVRKGGLFGLEHLQKLTLSHNRINTIEVQAWDRCKEIVELDLSHNEISIIKRNTFEFLEKLEKLKLDHNQITYIFDGAFGSTPSLQILELNFNKISYLVEDINGAFDPLGQLWKLGLAHNRIKSVHKNAFTGLSSVTELDLSGNDITSIQENAFVSMTSLTKLRMNSRALVCDCGLQWLSMWLHEHRYSDAEVYCGYPHWLKKMSLTQLHHKNFTCDEYPKPRIIEEPKSQMGIKGDNVTLVCRATSTASAPLHFTWKHDNVEMDDVNLQIKTDSTENVTEASSILHLTNVTHANAGKYQCMVTNTYGTTYSTKAKISILIYPSFSKISRDIRVNAGSTVKLECSAEGQPSPQIAWQKDGGDDFPAARERRMHMMPTDDVLFIVDVKTADSGVYSCTAQNLAGLIVANVTLTILETPSFVKPMENKEITVGGSIVLECMASGMPRPKLSWRKNGNPLQATERHFFTAEDQLLIIVDTKASDAGNYECQMNNSLGSVVGASHLTVKPAPTSTPSPVSVNEDDILGLIIITVVCCAVGTSIVWVVIIYQTRRRLNTVTQSRNVQPSSAIAATVADTQTHLYLETSSQHSKDSGTGDSTNPSSDQLQLCLPEEIVTCSVNNEEDTSAVVNVGAPLLRYTNHERHVRENEDCAV</sequence>
<keyword evidence="3" id="KW-0677">Repeat</keyword>
<dbReference type="SMART" id="SM00082">
    <property type="entry name" value="LRRCT"/>
    <property type="match status" value="1"/>
</dbReference>
<dbReference type="PANTHER" id="PTHR45842:SF21">
    <property type="entry name" value="IG-LIKE DOMAIN-CONTAINING PROTEIN"/>
    <property type="match status" value="1"/>
</dbReference>
<dbReference type="SMART" id="SM00408">
    <property type="entry name" value="IGc2"/>
    <property type="match status" value="3"/>
</dbReference>
<evidence type="ECO:0000256" key="5">
    <source>
        <dbReference type="ARBA" id="ARBA00023180"/>
    </source>
</evidence>
<keyword evidence="1" id="KW-0433">Leucine-rich repeat</keyword>
<evidence type="ECO:0000313" key="10">
    <source>
        <dbReference type="Proteomes" id="UP000250275"/>
    </source>
</evidence>
<dbReference type="InterPro" id="IPR013098">
    <property type="entry name" value="Ig_I-set"/>
</dbReference>
<dbReference type="CDD" id="cd00096">
    <property type="entry name" value="Ig"/>
    <property type="match status" value="1"/>
</dbReference>
<dbReference type="FunFam" id="2.60.40.10:FF:000161">
    <property type="entry name" value="Leucine rich repeats and immunoglobulin like domains 2"/>
    <property type="match status" value="1"/>
</dbReference>
<dbReference type="Pfam" id="PF13855">
    <property type="entry name" value="LRR_8"/>
    <property type="match status" value="3"/>
</dbReference>
<keyword evidence="7" id="KW-0472">Membrane</keyword>
<keyword evidence="7" id="KW-1133">Transmembrane helix</keyword>
<dbReference type="Pfam" id="PF13927">
    <property type="entry name" value="Ig_3"/>
    <property type="match status" value="1"/>
</dbReference>
<dbReference type="InterPro" id="IPR050467">
    <property type="entry name" value="LRFN"/>
</dbReference>
<evidence type="ECO:0000256" key="3">
    <source>
        <dbReference type="ARBA" id="ARBA00022737"/>
    </source>
</evidence>
<dbReference type="OrthoDB" id="5917255at2759"/>
<gene>
    <name evidence="9" type="ORF">WN48_07132</name>
</gene>
<dbReference type="SMART" id="SM00365">
    <property type="entry name" value="LRR_SD22"/>
    <property type="match status" value="7"/>
</dbReference>
<dbReference type="PANTHER" id="PTHR45842">
    <property type="entry name" value="SYNAPTIC ADHESION-LIKE MOLECULE SALM"/>
    <property type="match status" value="1"/>
</dbReference>
<evidence type="ECO:0000256" key="1">
    <source>
        <dbReference type="ARBA" id="ARBA00022614"/>
    </source>
</evidence>
<feature type="compositionally biased region" description="Polar residues" evidence="6">
    <location>
        <begin position="686"/>
        <end position="695"/>
    </location>
</feature>
<dbReference type="SMART" id="SM00369">
    <property type="entry name" value="LRR_TYP"/>
    <property type="match status" value="10"/>
</dbReference>
<dbReference type="Proteomes" id="UP000250275">
    <property type="component" value="Unassembled WGS sequence"/>
</dbReference>
<reference evidence="9 10" key="1">
    <citation type="submission" date="2015-07" db="EMBL/GenBank/DDBJ databases">
        <title>The genome of Eufriesea mexicana.</title>
        <authorList>
            <person name="Pan H."/>
            <person name="Kapheim K."/>
        </authorList>
    </citation>
    <scope>NUCLEOTIDE SEQUENCE [LARGE SCALE GENOMIC DNA]</scope>
    <source>
        <strain evidence="9">0111107269</strain>
        <tissue evidence="9">Whole body</tissue>
    </source>
</reference>
<feature type="transmembrane region" description="Helical" evidence="7">
    <location>
        <begin position="616"/>
        <end position="640"/>
    </location>
</feature>
<evidence type="ECO:0000313" key="9">
    <source>
        <dbReference type="EMBL" id="OAD62479.1"/>
    </source>
</evidence>
<evidence type="ECO:0000256" key="6">
    <source>
        <dbReference type="SAM" id="MobiDB-lite"/>
    </source>
</evidence>
<dbReference type="InterPro" id="IPR003591">
    <property type="entry name" value="Leu-rich_rpt_typical-subtyp"/>
</dbReference>
<feature type="domain" description="Ig-like" evidence="8">
    <location>
        <begin position="511"/>
        <end position="597"/>
    </location>
</feature>
<dbReference type="FunFam" id="2.60.40.10:FF:000150">
    <property type="entry name" value="Leucine rich repeats and immunoglobulin like domains 3"/>
    <property type="match status" value="1"/>
</dbReference>
<dbReference type="EMBL" id="KQ759866">
    <property type="protein sequence ID" value="OAD62479.1"/>
    <property type="molecule type" value="Genomic_DNA"/>
</dbReference>
<dbReference type="Pfam" id="PF07679">
    <property type="entry name" value="I-set"/>
    <property type="match status" value="2"/>
</dbReference>
<feature type="non-terminal residue" evidence="9">
    <location>
        <position position="744"/>
    </location>
</feature>
<protein>
    <submittedName>
        <fullName evidence="9">Leucine-rich repeats and immunoglobulin-like domains protein 3</fullName>
    </submittedName>
</protein>
<dbReference type="SUPFAM" id="SSF52058">
    <property type="entry name" value="L domain-like"/>
    <property type="match status" value="1"/>
</dbReference>
<dbReference type="InterPro" id="IPR032675">
    <property type="entry name" value="LRR_dom_sf"/>
</dbReference>
<feature type="domain" description="Ig-like" evidence="8">
    <location>
        <begin position="316"/>
        <end position="412"/>
    </location>
</feature>
<dbReference type="InterPro" id="IPR001611">
    <property type="entry name" value="Leu-rich_rpt"/>
</dbReference>
<proteinExistence type="predicted"/>
<name>A0A310SUI0_9HYME</name>
<feature type="region of interest" description="Disordered" evidence="6">
    <location>
        <begin position="675"/>
        <end position="695"/>
    </location>
</feature>
<dbReference type="SUPFAM" id="SSF48726">
    <property type="entry name" value="Immunoglobulin"/>
    <property type="match status" value="3"/>
</dbReference>
<dbReference type="GO" id="GO:0071944">
    <property type="term" value="C:cell periphery"/>
    <property type="evidence" value="ECO:0007669"/>
    <property type="project" value="UniProtKB-ARBA"/>
</dbReference>
<evidence type="ECO:0000256" key="2">
    <source>
        <dbReference type="ARBA" id="ARBA00022729"/>
    </source>
</evidence>